<name>A0A7R9LXM1_9ACAR</name>
<sequence>MSGVADNETKEMDANEAKNDELLYDPKSDEMDQKWVDTHRATTSGRVSGTGGGGGSGSDATLNCPACLTLLCLDCQRHDIYRTQYRAMFVHNCRIDFTQRLQYKDKQRVKKRKRNQTDRTVEEVTTKADDYYSVFCNVCNTQVAVYDSQEVYHFFGVLASF</sequence>
<dbReference type="PANTHER" id="PTHR15967">
    <property type="entry name" value="E2F-ASSOCIATED PHOSPHOPROTEIN"/>
    <property type="match status" value="1"/>
</dbReference>
<dbReference type="EMBL" id="OC918630">
    <property type="protein sequence ID" value="CAD7649766.1"/>
    <property type="molecule type" value="Genomic_DNA"/>
</dbReference>
<dbReference type="PANTHER" id="PTHR15967:SF0">
    <property type="entry name" value="E2F-ASSOCIATED PHOSPHOPROTEIN"/>
    <property type="match status" value="1"/>
</dbReference>
<feature type="compositionally biased region" description="Basic and acidic residues" evidence="1">
    <location>
        <begin position="7"/>
        <end position="29"/>
    </location>
</feature>
<dbReference type="GO" id="GO:0005634">
    <property type="term" value="C:nucleus"/>
    <property type="evidence" value="ECO:0007669"/>
    <property type="project" value="TreeGrafter"/>
</dbReference>
<proteinExistence type="predicted"/>
<reference evidence="2" key="1">
    <citation type="submission" date="2020-11" db="EMBL/GenBank/DDBJ databases">
        <authorList>
            <person name="Tran Van P."/>
        </authorList>
    </citation>
    <scope>NUCLEOTIDE SEQUENCE</scope>
</reference>
<protein>
    <recommendedName>
        <fullName evidence="4">E2F-associated phosphoprotein</fullName>
    </recommendedName>
</protein>
<evidence type="ECO:0000256" key="1">
    <source>
        <dbReference type="SAM" id="MobiDB-lite"/>
    </source>
</evidence>
<evidence type="ECO:0000313" key="2">
    <source>
        <dbReference type="EMBL" id="CAD7649766.1"/>
    </source>
</evidence>
<dbReference type="InterPro" id="IPR019370">
    <property type="entry name" value="E2F-assoc_phosphoprotein"/>
</dbReference>
<organism evidence="2">
    <name type="scientific">Oppiella nova</name>
    <dbReference type="NCBI Taxonomy" id="334625"/>
    <lineage>
        <taxon>Eukaryota</taxon>
        <taxon>Metazoa</taxon>
        <taxon>Ecdysozoa</taxon>
        <taxon>Arthropoda</taxon>
        <taxon>Chelicerata</taxon>
        <taxon>Arachnida</taxon>
        <taxon>Acari</taxon>
        <taxon>Acariformes</taxon>
        <taxon>Sarcoptiformes</taxon>
        <taxon>Oribatida</taxon>
        <taxon>Brachypylina</taxon>
        <taxon>Oppioidea</taxon>
        <taxon>Oppiidae</taxon>
        <taxon>Oppiella</taxon>
    </lineage>
</organism>
<evidence type="ECO:0008006" key="4">
    <source>
        <dbReference type="Google" id="ProtNLM"/>
    </source>
</evidence>
<keyword evidence="3" id="KW-1185">Reference proteome</keyword>
<accession>A0A7R9LXM1</accession>
<dbReference type="Proteomes" id="UP000728032">
    <property type="component" value="Unassembled WGS sequence"/>
</dbReference>
<dbReference type="AlphaFoldDB" id="A0A7R9LXM1"/>
<dbReference type="EMBL" id="CAJPVJ010003805">
    <property type="protein sequence ID" value="CAG2167960.1"/>
    <property type="molecule type" value="Genomic_DNA"/>
</dbReference>
<gene>
    <name evidence="2" type="ORF">ONB1V03_LOCUS7454</name>
</gene>
<feature type="region of interest" description="Disordered" evidence="1">
    <location>
        <begin position="1"/>
        <end position="29"/>
    </location>
</feature>
<dbReference type="Pfam" id="PF10238">
    <property type="entry name" value="Eapp_C"/>
    <property type="match status" value="1"/>
</dbReference>
<dbReference type="OrthoDB" id="122464at2759"/>
<evidence type="ECO:0000313" key="3">
    <source>
        <dbReference type="Proteomes" id="UP000728032"/>
    </source>
</evidence>